<keyword evidence="3" id="KW-1185">Reference proteome</keyword>
<dbReference type="GO" id="GO:0046872">
    <property type="term" value="F:metal ion binding"/>
    <property type="evidence" value="ECO:0007669"/>
    <property type="project" value="UniProtKB-KW"/>
</dbReference>
<dbReference type="STRING" id="553973.CLOHYLEM_05770"/>
<comment type="caution">
    <text evidence="2">The sequence shown here is derived from an EMBL/GenBank/DDBJ whole genome shotgun (WGS) entry which is preliminary data.</text>
</comment>
<dbReference type="SUPFAM" id="SSF144052">
    <property type="entry name" value="Thermophilic metalloprotease-like"/>
    <property type="match status" value="1"/>
</dbReference>
<sequence length="344" mass="37847">MYEIELSKAAEVLIRETCKLKEGETLVLTADTESDLRLVTEVAKAAFAVGGKPMVIWTASPLGPGQMVDGFLPSESILGALLKADAWLEFNREYFLYSKTYEEAVRGNPKLRYLALPGTTTDVFVRLYGRVDQRALRDFVELVAEKTKKAKHIRMTSELGQDIEFDNNPDWPVRGETGYWDKPGTTMLSGQIAWTPILDSINGVLVFDASLVPQIGVLTAPVKVYIEKGVIVKVDGGRAGKEWEDNLRSFNHPQMLRPAHVCYGFHPGAKISGQNGEDERVWGCTQWGFGAIGSFLAPPDGVPAPSHTDGITLNTSVWLDGVQITDKGKVIDPELNKLAEKLGK</sequence>
<name>C0C0V1_9FIRM</name>
<evidence type="ECO:0008006" key="4">
    <source>
        <dbReference type="Google" id="ProtNLM"/>
    </source>
</evidence>
<dbReference type="HOGENOM" id="CLU_062630_0_0_9"/>
<dbReference type="PANTHER" id="PTHR34448:SF1">
    <property type="entry name" value="BLL6088 PROTEIN"/>
    <property type="match status" value="1"/>
</dbReference>
<dbReference type="Pfam" id="PF26233">
    <property type="entry name" value="NicX"/>
    <property type="match status" value="1"/>
</dbReference>
<dbReference type="InterPro" id="IPR058739">
    <property type="entry name" value="NicX"/>
</dbReference>
<dbReference type="AlphaFoldDB" id="C0C0V1"/>
<dbReference type="EMBL" id="ABYI02000022">
    <property type="protein sequence ID" value="EEG73765.1"/>
    <property type="molecule type" value="Genomic_DNA"/>
</dbReference>
<evidence type="ECO:0000313" key="2">
    <source>
        <dbReference type="EMBL" id="EEG73765.1"/>
    </source>
</evidence>
<dbReference type="eggNOG" id="COG2309">
    <property type="taxonomic scope" value="Bacteria"/>
</dbReference>
<dbReference type="InterPro" id="IPR052170">
    <property type="entry name" value="M29_Exopeptidase"/>
</dbReference>
<organism evidence="2 3">
    <name type="scientific">[Clostridium] hylemonae DSM 15053</name>
    <dbReference type="NCBI Taxonomy" id="553973"/>
    <lineage>
        <taxon>Bacteria</taxon>
        <taxon>Bacillati</taxon>
        <taxon>Bacillota</taxon>
        <taxon>Clostridia</taxon>
        <taxon>Lachnospirales</taxon>
        <taxon>Lachnospiraceae</taxon>
    </lineage>
</organism>
<dbReference type="InterPro" id="IPR035097">
    <property type="entry name" value="M29_N-terminal"/>
</dbReference>
<gene>
    <name evidence="2" type="ORF">CLOHYLEM_05770</name>
</gene>
<keyword evidence="1" id="KW-0479">Metal-binding</keyword>
<dbReference type="Gene3D" id="3.40.1830.10">
    <property type="entry name" value="Thermophilic metalloprotease (M29)"/>
    <property type="match status" value="1"/>
</dbReference>
<reference evidence="2" key="2">
    <citation type="submission" date="2013-06" db="EMBL/GenBank/DDBJ databases">
        <title>Draft genome sequence of Clostridium hylemonae (DSM 15053).</title>
        <authorList>
            <person name="Sudarsanam P."/>
            <person name="Ley R."/>
            <person name="Guruge J."/>
            <person name="Turnbaugh P.J."/>
            <person name="Mahowald M."/>
            <person name="Liep D."/>
            <person name="Gordon J."/>
        </authorList>
    </citation>
    <scope>NUCLEOTIDE SEQUENCE</scope>
    <source>
        <strain evidence="2">DSM 15053</strain>
    </source>
</reference>
<protein>
    <recommendedName>
        <fullName evidence="4">Thermophilic metalloprotease (M29)</fullName>
    </recommendedName>
</protein>
<evidence type="ECO:0000313" key="3">
    <source>
        <dbReference type="Proteomes" id="UP000004893"/>
    </source>
</evidence>
<reference evidence="2" key="1">
    <citation type="submission" date="2009-02" db="EMBL/GenBank/DDBJ databases">
        <authorList>
            <person name="Fulton L."/>
            <person name="Clifton S."/>
            <person name="Fulton B."/>
            <person name="Xu J."/>
            <person name="Minx P."/>
            <person name="Pepin K.H."/>
            <person name="Johnson M."/>
            <person name="Bhonagiri V."/>
            <person name="Nash W.E."/>
            <person name="Mardis E.R."/>
            <person name="Wilson R.K."/>
        </authorList>
    </citation>
    <scope>NUCLEOTIDE SEQUENCE [LARGE SCALE GENOMIC DNA]</scope>
    <source>
        <strain evidence="2">DSM 15053</strain>
    </source>
</reference>
<accession>C0C0V1</accession>
<evidence type="ECO:0000256" key="1">
    <source>
        <dbReference type="ARBA" id="ARBA00022723"/>
    </source>
</evidence>
<proteinExistence type="predicted"/>
<dbReference type="PANTHER" id="PTHR34448">
    <property type="entry name" value="AMINOPEPTIDASE"/>
    <property type="match status" value="1"/>
</dbReference>
<dbReference type="Proteomes" id="UP000004893">
    <property type="component" value="Unassembled WGS sequence"/>
</dbReference>